<protein>
    <recommendedName>
        <fullName evidence="4">DNA-directed RNA polymerase specialized sigma24 family protein</fullName>
    </recommendedName>
</protein>
<feature type="region of interest" description="Disordered" evidence="1">
    <location>
        <begin position="59"/>
        <end position="85"/>
    </location>
</feature>
<dbReference type="KEGG" id="ssub:CP968_06705"/>
<dbReference type="EMBL" id="CP023701">
    <property type="protein sequence ID" value="QEU78011.1"/>
    <property type="molecule type" value="Genomic_DNA"/>
</dbReference>
<accession>A0A5P2UK00</accession>
<evidence type="ECO:0000313" key="3">
    <source>
        <dbReference type="Proteomes" id="UP000326831"/>
    </source>
</evidence>
<sequence>MSVSTSQRFGSTAVEQAEAVLVEQYPQLVRLAYVTLPDSFGRHARVLLAHRAVQRALPRGIGRSIGGPGPGGPAPGAVGGPDGPGPLSEVRVRVLRAALAPAGRVRAALARAGWPPVPPFVWGLRLWPPAGGIDEAARVLTGAPGPVRAAFVLHRMDGLPEEAVVRLLGAAGVADPADGVREALALPVDEALPAALRHPEFDASVVSTRPTDLLRRRRRVRAGWGAAAVVALVTGVVLADAPPPRPEVTPAAGPVAAGALDPARLVRVPAEAWADTARVDFTAWPARGARTADRALLARALGTWAARPGGVPVVAAPGTATDPPARPPHLLYAGDSEGRAVVLLLDGDRVVRYAEAADGPRARELAFARTDDAGVTTAAALTVVRNTAGGAARYLLAPWVDRAGTRDLLRAGDGAAPLAVAADGVTAPVAVPPSDGACGSWPVLELTSSARIVEKHAFVLADLGALSPVHLTYTPLPDGPGAVPARQPREVTGPAARAAWVPAACRLRELGGGAVRAVNVWDFADSQLPEGAGRAVWSCTRASGWAGPGDVLVQLRPPAGPSLDVARARSTAACGRFGQHLLAGTRWRSPAGRWYLLAAGSREVAAISAAGAVRAEAAGRSLAAPAAEAGAPVTLTARLASGARITALDGASGGRD</sequence>
<evidence type="ECO:0008006" key="4">
    <source>
        <dbReference type="Google" id="ProtNLM"/>
    </source>
</evidence>
<dbReference type="Proteomes" id="UP000326831">
    <property type="component" value="Chromosome"/>
</dbReference>
<evidence type="ECO:0000313" key="2">
    <source>
        <dbReference type="EMBL" id="QEU78011.1"/>
    </source>
</evidence>
<organism evidence="2 3">
    <name type="scientific">Streptomyces subrutilus</name>
    <dbReference type="NCBI Taxonomy" id="36818"/>
    <lineage>
        <taxon>Bacteria</taxon>
        <taxon>Bacillati</taxon>
        <taxon>Actinomycetota</taxon>
        <taxon>Actinomycetes</taxon>
        <taxon>Kitasatosporales</taxon>
        <taxon>Streptomycetaceae</taxon>
        <taxon>Streptomyces</taxon>
    </lineage>
</organism>
<dbReference type="AlphaFoldDB" id="A0A5P2UK00"/>
<reference evidence="2 3" key="1">
    <citation type="submission" date="2017-09" db="EMBL/GenBank/DDBJ databases">
        <authorList>
            <person name="Lee N."/>
            <person name="Cho B.-K."/>
        </authorList>
    </citation>
    <scope>NUCLEOTIDE SEQUENCE [LARGE SCALE GENOMIC DNA]</scope>
    <source>
        <strain evidence="2 3">ATCC 27467</strain>
    </source>
</reference>
<gene>
    <name evidence="2" type="ORF">CP968_06705</name>
</gene>
<evidence type="ECO:0000256" key="1">
    <source>
        <dbReference type="SAM" id="MobiDB-lite"/>
    </source>
</evidence>
<dbReference type="OrthoDB" id="3932808at2"/>
<keyword evidence="3" id="KW-1185">Reference proteome</keyword>
<proteinExistence type="predicted"/>
<name>A0A5P2UK00_9ACTN</name>